<feature type="compositionally biased region" description="Basic and acidic residues" evidence="10">
    <location>
        <begin position="783"/>
        <end position="792"/>
    </location>
</feature>
<dbReference type="FunFam" id="1.10.3270.10:FF:000001">
    <property type="entry name" value="3-hydroxy-3-methylglutaryl coenzyme A reductase"/>
    <property type="match status" value="1"/>
</dbReference>
<keyword evidence="5 9" id="KW-0521">NADP</keyword>
<dbReference type="NCBIfam" id="TIGR00533">
    <property type="entry name" value="HMG_CoA_R_NADP"/>
    <property type="match status" value="1"/>
</dbReference>
<feature type="transmembrane region" description="Helical" evidence="9">
    <location>
        <begin position="463"/>
        <end position="488"/>
    </location>
</feature>
<evidence type="ECO:0000256" key="7">
    <source>
        <dbReference type="ARBA" id="ARBA00023002"/>
    </source>
</evidence>
<dbReference type="InterPro" id="IPR023074">
    <property type="entry name" value="HMG_CoA_Rdtase_cat_sf"/>
</dbReference>
<dbReference type="GO" id="GO:0005789">
    <property type="term" value="C:endoplasmic reticulum membrane"/>
    <property type="evidence" value="ECO:0007669"/>
    <property type="project" value="UniProtKB-SubCell"/>
</dbReference>
<dbReference type="InterPro" id="IPR009023">
    <property type="entry name" value="HMG_CoA_Rdtase_NAD(P)-bd_sf"/>
</dbReference>
<evidence type="ECO:0000259" key="11">
    <source>
        <dbReference type="PROSITE" id="PS50156"/>
    </source>
</evidence>
<evidence type="ECO:0000256" key="4">
    <source>
        <dbReference type="ARBA" id="ARBA00022824"/>
    </source>
</evidence>
<evidence type="ECO:0000256" key="6">
    <source>
        <dbReference type="ARBA" id="ARBA00022989"/>
    </source>
</evidence>
<feature type="transmembrane region" description="Helical" evidence="9">
    <location>
        <begin position="248"/>
        <end position="272"/>
    </location>
</feature>
<dbReference type="PANTHER" id="PTHR10572">
    <property type="entry name" value="3-HYDROXY-3-METHYLGLUTARYL-COENZYME A REDUCTASE"/>
    <property type="match status" value="1"/>
</dbReference>
<dbReference type="EMBL" id="BPWL01000005">
    <property type="protein sequence ID" value="GJJ10499.1"/>
    <property type="molecule type" value="Genomic_DNA"/>
</dbReference>
<dbReference type="GO" id="GO:0015936">
    <property type="term" value="P:coenzyme A metabolic process"/>
    <property type="evidence" value="ECO:0007669"/>
    <property type="project" value="InterPro"/>
</dbReference>
<dbReference type="Gene3D" id="3.90.770.10">
    <property type="entry name" value="3-hydroxy-3-methylglutaryl-coenzyme A Reductase, Chain A, domain 2"/>
    <property type="match status" value="1"/>
</dbReference>
<proteinExistence type="inferred from homology"/>
<dbReference type="InterPro" id="IPR004554">
    <property type="entry name" value="HMG_CoA_Rdtase_eu_arc"/>
</dbReference>
<comment type="similarity">
    <text evidence="2 9">Belongs to the HMG-CoA reductase family.</text>
</comment>
<dbReference type="GO" id="GO:0004420">
    <property type="term" value="F:hydroxymethylglutaryl-CoA reductase (NADPH) activity"/>
    <property type="evidence" value="ECO:0007669"/>
    <property type="project" value="UniProtKB-EC"/>
</dbReference>
<dbReference type="InterPro" id="IPR053958">
    <property type="entry name" value="HMGCR/SNAP/NPC1-like_SSD"/>
</dbReference>
<evidence type="ECO:0000256" key="3">
    <source>
        <dbReference type="ARBA" id="ARBA00022692"/>
    </source>
</evidence>
<comment type="caution">
    <text evidence="12">The sequence shown here is derived from an EMBL/GenBank/DDBJ whole genome shotgun (WGS) entry which is preliminary data.</text>
</comment>
<feature type="compositionally biased region" description="Low complexity" evidence="10">
    <location>
        <begin position="766"/>
        <end position="776"/>
    </location>
</feature>
<protein>
    <recommendedName>
        <fullName evidence="9">3-hydroxy-3-methylglutaryl coenzyme A reductase</fullName>
        <shortName evidence="9">HMG-CoA reductase</shortName>
        <ecNumber evidence="9">1.1.1.34</ecNumber>
    </recommendedName>
</protein>
<evidence type="ECO:0000256" key="9">
    <source>
        <dbReference type="RuleBase" id="RU361219"/>
    </source>
</evidence>
<dbReference type="PROSITE" id="PS50065">
    <property type="entry name" value="HMG_COA_REDUCTASE_4"/>
    <property type="match status" value="1"/>
</dbReference>
<feature type="compositionally biased region" description="Polar residues" evidence="10">
    <location>
        <begin position="793"/>
        <end position="812"/>
    </location>
</feature>
<feature type="region of interest" description="Disordered" evidence="10">
    <location>
        <begin position="766"/>
        <end position="815"/>
    </location>
</feature>
<dbReference type="CDD" id="cd00643">
    <property type="entry name" value="HMG-CoA_reductase_classI"/>
    <property type="match status" value="1"/>
</dbReference>
<name>A0AAV5A7A7_9AGAM</name>
<gene>
    <name evidence="12" type="ORF">Clacol_004725</name>
</gene>
<accession>A0AAV5A7A7</accession>
<evidence type="ECO:0000256" key="8">
    <source>
        <dbReference type="ARBA" id="ARBA00023136"/>
    </source>
</evidence>
<dbReference type="Proteomes" id="UP001050691">
    <property type="component" value="Unassembled WGS sequence"/>
</dbReference>
<dbReference type="GO" id="GO:0006696">
    <property type="term" value="P:ergosterol biosynthetic process"/>
    <property type="evidence" value="ECO:0007669"/>
    <property type="project" value="TreeGrafter"/>
</dbReference>
<dbReference type="InterPro" id="IPR002202">
    <property type="entry name" value="HMG_CoA_Rdtase"/>
</dbReference>
<dbReference type="Pfam" id="PF12349">
    <property type="entry name" value="Sterol-sensing"/>
    <property type="match status" value="1"/>
</dbReference>
<evidence type="ECO:0000313" key="12">
    <source>
        <dbReference type="EMBL" id="GJJ10499.1"/>
    </source>
</evidence>
<dbReference type="Pfam" id="PF00368">
    <property type="entry name" value="HMG-CoA_red"/>
    <property type="match status" value="1"/>
</dbReference>
<dbReference type="SUPFAM" id="SSF55035">
    <property type="entry name" value="NAD-binding domain of HMG-CoA reductase"/>
    <property type="match status" value="1"/>
</dbReference>
<dbReference type="Gene3D" id="1.10.3270.10">
    <property type="entry name" value="HMGR, N-terminal domain"/>
    <property type="match status" value="1"/>
</dbReference>
<feature type="region of interest" description="Disordered" evidence="10">
    <location>
        <begin position="1250"/>
        <end position="1305"/>
    </location>
</feature>
<feature type="region of interest" description="Disordered" evidence="10">
    <location>
        <begin position="415"/>
        <end position="451"/>
    </location>
</feature>
<dbReference type="InterPro" id="IPR000731">
    <property type="entry name" value="SSD"/>
</dbReference>
<feature type="transmembrane region" description="Helical" evidence="9">
    <location>
        <begin position="21"/>
        <end position="42"/>
    </location>
</feature>
<comment type="catalytic activity">
    <reaction evidence="9">
        <text>(R)-mevalonate + 2 NADP(+) + CoA = (3S)-3-hydroxy-3-methylglutaryl-CoA + 2 NADPH + 2 H(+)</text>
        <dbReference type="Rhea" id="RHEA:15989"/>
        <dbReference type="ChEBI" id="CHEBI:15378"/>
        <dbReference type="ChEBI" id="CHEBI:36464"/>
        <dbReference type="ChEBI" id="CHEBI:43074"/>
        <dbReference type="ChEBI" id="CHEBI:57287"/>
        <dbReference type="ChEBI" id="CHEBI:57783"/>
        <dbReference type="ChEBI" id="CHEBI:58349"/>
        <dbReference type="EC" id="1.1.1.34"/>
    </reaction>
</comment>
<dbReference type="InterPro" id="IPR023076">
    <property type="entry name" value="HMG_CoA_Rdtase_CS"/>
</dbReference>
<sequence>MLAIVRPFVRPLAYRSSKFPIEIIVATFVFTTLAYFHIIHAIKHSSFLSSPSIAHIFRPAFALHTGSSWVPVPETEPILAELIQISLKPLYGTNFSNTETQDGLVDLMAYLTKNIQTRDGMTYDNGLCYKANSECFSVYQPENGLFTLAFLPGSREAWSVALASQHSVIQQSFHFQVEPAHTNNPESIAEMRSGKWVAYAARAFVLRFWDLLKRADSADILVVLLGYILMHGTFIRLFLTGRKLGSTLWLPTAILSSSIAAFILTLPVASYLNLPLDPICLSEALPFFVIAIGFDKALQLARAVYTHPQFHLPTSSTGNPSSDKQNMPIKPSHLVVIDAFDSVSPAIVRDFAIEIAVLLVGANSRVTGLREFCALAALILTLDCVALCTFYVGILTVLVEVGRIAKLKEEAKQSQDQPIQPFAPSGILKRSSKNVSSIDMTSSARKISEPKSKLENPAGRLKLLLIVSFLTLHLLNLLTTLAPDVAIARYRGRVIGKRASPISDDQVNKEELGYGKGIYVRKVDIEEEVWKPVMEALEVFIEINQVDKVVVKVDPPVSLTVVVPPSLRPAVSNPPVIQGSSAPHAGPVSRLLDYFSTVFTGSYASRVSQVEGQQASLPLSSSTTAPSPPTPWTSILRDPALSKWIVVALALSVFLNGYLLKGLSAAAARAHVVQQQQERARERDNKITKGKRVVLVESSSSDEADRKVGKIEIHKPSPRVANKEFNLSRPMEVEQSALSPVPVQASQQLIAPTPVVPITSISTSSSLLPPLALPTPEFSRVPSPDKDKREKANNSLPTPASSNSSPLVTPITTPAGPTRPYDDIVTIFESGPEGVKHLTDEEVILLTQNGKIAPYALEKVLGDLERAVRVRRAVISRASETKTLEHSLVPMKDYDYSRVLGACCENVVGYIPLPLGIAGPLTIDGRSYHIPMATAEGTLVASTSRGCKALNAGGGVTTVVVKDGMSRGPAVDFPSLTNAAAAKAWIESVEGARIVREAFESTSRFARLSSLQCTLAGRTMYIRFVTTTGDAMGMNMISKGVEKALAAVQVRFPEMQILALSGNYCTDKKPAAINWIAGRGKSVVAEAVIPGKVVKSVLKTTVEDLVKLNIKKNLIGSAMAGSVGGFNAHAANIVTALFLATGQDPAQNVESSNCLTQMEATNNNQDLLITITMPSIEVGTVGGGTVLAPQQSILEMLGIRGAHHTTPGMNAQQLARIVCAAVMAGELSLMSALAAGHLIRAHLMHNRSVPATPAVTRPASPTRGLEKKENRPTSSPSYTRVGGLPTPPESREEPHQGNVTPTPAT</sequence>
<keyword evidence="3 9" id="KW-0812">Transmembrane</keyword>
<feature type="domain" description="SSD" evidence="11">
    <location>
        <begin position="219"/>
        <end position="397"/>
    </location>
</feature>
<evidence type="ECO:0000256" key="1">
    <source>
        <dbReference type="ARBA" id="ARBA00004477"/>
    </source>
</evidence>
<dbReference type="InterPro" id="IPR009029">
    <property type="entry name" value="HMG_CoA_Rdtase_sub-bd_dom_sf"/>
</dbReference>
<keyword evidence="8 9" id="KW-0472">Membrane</keyword>
<feature type="transmembrane region" description="Helical" evidence="9">
    <location>
        <begin position="372"/>
        <end position="399"/>
    </location>
</feature>
<keyword evidence="6 9" id="KW-1133">Transmembrane helix</keyword>
<dbReference type="FunFam" id="3.90.770.10:FF:000001">
    <property type="entry name" value="3-hydroxy-3-methylglutaryl coenzyme A reductase"/>
    <property type="match status" value="1"/>
</dbReference>
<dbReference type="PRINTS" id="PR00071">
    <property type="entry name" value="HMGCOARDTASE"/>
</dbReference>
<evidence type="ECO:0000256" key="5">
    <source>
        <dbReference type="ARBA" id="ARBA00022857"/>
    </source>
</evidence>
<dbReference type="PANTHER" id="PTHR10572:SF24">
    <property type="entry name" value="3-HYDROXY-3-METHYLGLUTARYL-COENZYME A REDUCTASE"/>
    <property type="match status" value="1"/>
</dbReference>
<keyword evidence="4 9" id="KW-0256">Endoplasmic reticulum</keyword>
<dbReference type="PROSITE" id="PS01192">
    <property type="entry name" value="HMG_COA_REDUCTASE_3"/>
    <property type="match status" value="1"/>
</dbReference>
<dbReference type="SUPFAM" id="SSF56542">
    <property type="entry name" value="Substrate-binding domain of HMG-CoA reductase"/>
    <property type="match status" value="1"/>
</dbReference>
<feature type="compositionally biased region" description="Polar residues" evidence="10">
    <location>
        <begin position="433"/>
        <end position="445"/>
    </location>
</feature>
<dbReference type="FunFam" id="3.30.70.420:FF:000001">
    <property type="entry name" value="3-hydroxy-3-methylglutaryl coenzyme A reductase"/>
    <property type="match status" value="1"/>
</dbReference>
<dbReference type="PROSITE" id="PS50156">
    <property type="entry name" value="SSD"/>
    <property type="match status" value="1"/>
</dbReference>
<evidence type="ECO:0000256" key="2">
    <source>
        <dbReference type="ARBA" id="ARBA00007661"/>
    </source>
</evidence>
<dbReference type="Gene3D" id="3.30.70.420">
    <property type="entry name" value="Hydroxymethylglutaryl-CoA reductase, class I/II, NAD/NADP-binding domain"/>
    <property type="match status" value="1"/>
</dbReference>
<dbReference type="PROSITE" id="PS00066">
    <property type="entry name" value="HMG_COA_REDUCTASE_1"/>
    <property type="match status" value="1"/>
</dbReference>
<keyword evidence="7 9" id="KW-0560">Oxidoreductase</keyword>
<dbReference type="InterPro" id="IPR023282">
    <property type="entry name" value="HMG_CoA_Rdtase_N"/>
</dbReference>
<dbReference type="GO" id="GO:0008299">
    <property type="term" value="P:isoprenoid biosynthetic process"/>
    <property type="evidence" value="ECO:0007669"/>
    <property type="project" value="InterPro"/>
</dbReference>
<reference evidence="12" key="1">
    <citation type="submission" date="2021-10" db="EMBL/GenBank/DDBJ databases">
        <title>De novo Genome Assembly of Clathrus columnatus (Basidiomycota, Fungi) Using Illumina and Nanopore Sequence Data.</title>
        <authorList>
            <person name="Ogiso-Tanaka E."/>
            <person name="Itagaki H."/>
            <person name="Hosoya T."/>
            <person name="Hosaka K."/>
        </authorList>
    </citation>
    <scope>NUCLEOTIDE SEQUENCE</scope>
    <source>
        <strain evidence="12">MO-923</strain>
    </source>
</reference>
<evidence type="ECO:0000313" key="13">
    <source>
        <dbReference type="Proteomes" id="UP001050691"/>
    </source>
</evidence>
<feature type="transmembrane region" description="Helical" evidence="9">
    <location>
        <begin position="220"/>
        <end position="239"/>
    </location>
</feature>
<dbReference type="EC" id="1.1.1.34" evidence="9"/>
<dbReference type="GO" id="GO:0005778">
    <property type="term" value="C:peroxisomal membrane"/>
    <property type="evidence" value="ECO:0007669"/>
    <property type="project" value="TreeGrafter"/>
</dbReference>
<keyword evidence="13" id="KW-1185">Reference proteome</keyword>
<comment type="pathway">
    <text evidence="9">Metabolic intermediate biosynthesis; (R)-mevalonate biosynthesis; (R)-mevalonate from acetyl-CoA: step 3/3.</text>
</comment>
<comment type="subcellular location">
    <subcellularLocation>
        <location evidence="1 9">Endoplasmic reticulum membrane</location>
        <topology evidence="1 9">Multi-pass membrane protein</topology>
    </subcellularLocation>
</comment>
<organism evidence="12 13">
    <name type="scientific">Clathrus columnatus</name>
    <dbReference type="NCBI Taxonomy" id="1419009"/>
    <lineage>
        <taxon>Eukaryota</taxon>
        <taxon>Fungi</taxon>
        <taxon>Dikarya</taxon>
        <taxon>Basidiomycota</taxon>
        <taxon>Agaricomycotina</taxon>
        <taxon>Agaricomycetes</taxon>
        <taxon>Phallomycetidae</taxon>
        <taxon>Phallales</taxon>
        <taxon>Clathraceae</taxon>
        <taxon>Clathrus</taxon>
    </lineage>
</organism>
<evidence type="ECO:0000256" key="10">
    <source>
        <dbReference type="SAM" id="MobiDB-lite"/>
    </source>
</evidence>
<dbReference type="PROSITE" id="PS00318">
    <property type="entry name" value="HMG_COA_REDUCTASE_2"/>
    <property type="match status" value="1"/>
</dbReference>